<evidence type="ECO:0000313" key="8">
    <source>
        <dbReference type="Proteomes" id="UP000316360"/>
    </source>
</evidence>
<evidence type="ECO:0000313" key="7">
    <source>
        <dbReference type="EMBL" id="TET08622.1"/>
    </source>
</evidence>
<evidence type="ECO:0000259" key="6">
    <source>
        <dbReference type="Pfam" id="PF00999"/>
    </source>
</evidence>
<dbReference type="Gene3D" id="1.20.1530.20">
    <property type="match status" value="1"/>
</dbReference>
<feature type="domain" description="Cation/H+ exchanger transmembrane" evidence="6">
    <location>
        <begin position="12"/>
        <end position="374"/>
    </location>
</feature>
<dbReference type="GO" id="GO:0015297">
    <property type="term" value="F:antiporter activity"/>
    <property type="evidence" value="ECO:0007669"/>
    <property type="project" value="InterPro"/>
</dbReference>
<dbReference type="GO" id="GO:0016020">
    <property type="term" value="C:membrane"/>
    <property type="evidence" value="ECO:0007669"/>
    <property type="project" value="UniProtKB-SubCell"/>
</dbReference>
<feature type="transmembrane region" description="Helical" evidence="5">
    <location>
        <begin position="182"/>
        <end position="210"/>
    </location>
</feature>
<name>A0A523RS68_UNCAE</name>
<dbReference type="GO" id="GO:1902600">
    <property type="term" value="P:proton transmembrane transport"/>
    <property type="evidence" value="ECO:0007669"/>
    <property type="project" value="InterPro"/>
</dbReference>
<feature type="transmembrane region" description="Helical" evidence="5">
    <location>
        <begin position="330"/>
        <end position="349"/>
    </location>
</feature>
<feature type="transmembrane region" description="Helical" evidence="5">
    <location>
        <begin position="355"/>
        <end position="374"/>
    </location>
</feature>
<keyword evidence="4 5" id="KW-0472">Membrane</keyword>
<dbReference type="InterPro" id="IPR038770">
    <property type="entry name" value="Na+/solute_symporter_sf"/>
</dbReference>
<feature type="transmembrane region" description="Helical" evidence="5">
    <location>
        <begin position="222"/>
        <end position="255"/>
    </location>
</feature>
<keyword evidence="2 5" id="KW-0812">Transmembrane</keyword>
<feature type="non-terminal residue" evidence="7">
    <location>
        <position position="387"/>
    </location>
</feature>
<sequence length="387" mass="41375">MNVVLSLGIILLTGLLAAKLLHRIKFPAVTAYILMGVLVGPTILNLVSKEILNASGLISNVVLGVIAFGLGQNFSRENFSKIGKSVLWISVLEATGAWLSVFFVFLFLLRQPLYLSLLFGAIASATAPAATVMVVRECRAKGIFTNTLLGIVAIDDAWCLIIFAFSLAVAKALIGPLTGNLLLLRVLLGSLLHIGGAFLLGAGIAVILTIFSRYARTETDLLIYTLGFILFGIGMAIYFHLSVLLTNIFLGAVLVNISKRSFRFFDALRTVDSPLYLCFFVLAGANLNFALLGKLGLIGLFYFLFRIIGKLTGASLGGYFSKAIDSVRKYLGFGLIPQAGVALGVALIAEAEFPQLGGIIFTTIATTTIIYELIGPFGTKFALSKTG</sequence>
<feature type="transmembrane region" description="Helical" evidence="5">
    <location>
        <begin position="86"/>
        <end position="108"/>
    </location>
</feature>
<evidence type="ECO:0000256" key="1">
    <source>
        <dbReference type="ARBA" id="ARBA00004141"/>
    </source>
</evidence>
<comment type="subcellular location">
    <subcellularLocation>
        <location evidence="1">Membrane</location>
        <topology evidence="1">Multi-pass membrane protein</topology>
    </subcellularLocation>
</comment>
<feature type="transmembrane region" description="Helical" evidence="5">
    <location>
        <begin position="27"/>
        <end position="47"/>
    </location>
</feature>
<comment type="caution">
    <text evidence="7">The sequence shown here is derived from an EMBL/GenBank/DDBJ whole genome shotgun (WGS) entry which is preliminary data.</text>
</comment>
<dbReference type="InterPro" id="IPR006153">
    <property type="entry name" value="Cation/H_exchanger_TM"/>
</dbReference>
<feature type="transmembrane region" description="Helical" evidence="5">
    <location>
        <begin position="54"/>
        <end position="74"/>
    </location>
</feature>
<dbReference type="Pfam" id="PF00999">
    <property type="entry name" value="Na_H_Exchanger"/>
    <property type="match status" value="1"/>
</dbReference>
<dbReference type="EMBL" id="SOKJ01000345">
    <property type="protein sequence ID" value="TET08622.1"/>
    <property type="molecule type" value="Genomic_DNA"/>
</dbReference>
<feature type="transmembrane region" description="Helical" evidence="5">
    <location>
        <begin position="291"/>
        <end position="309"/>
    </location>
</feature>
<organism evidence="7 8">
    <name type="scientific">Aerophobetes bacterium</name>
    <dbReference type="NCBI Taxonomy" id="2030807"/>
    <lineage>
        <taxon>Bacteria</taxon>
        <taxon>Candidatus Aerophobota</taxon>
    </lineage>
</organism>
<keyword evidence="3 5" id="KW-1133">Transmembrane helix</keyword>
<dbReference type="AlphaFoldDB" id="A0A523RS68"/>
<evidence type="ECO:0000256" key="5">
    <source>
        <dbReference type="SAM" id="Phobius"/>
    </source>
</evidence>
<protein>
    <submittedName>
        <fullName evidence="7">Cation:proton antiporter</fullName>
    </submittedName>
</protein>
<feature type="transmembrane region" description="Helical" evidence="5">
    <location>
        <begin position="147"/>
        <end position="170"/>
    </location>
</feature>
<dbReference type="PANTHER" id="PTHR43021">
    <property type="entry name" value="NA(+)/H(+) ANTIPORTER-RELATED"/>
    <property type="match status" value="1"/>
</dbReference>
<proteinExistence type="predicted"/>
<evidence type="ECO:0000256" key="2">
    <source>
        <dbReference type="ARBA" id="ARBA00022692"/>
    </source>
</evidence>
<gene>
    <name evidence="7" type="ORF">E3J84_06025</name>
</gene>
<feature type="transmembrane region" description="Helical" evidence="5">
    <location>
        <begin position="115"/>
        <end position="135"/>
    </location>
</feature>
<accession>A0A523RS68</accession>
<evidence type="ECO:0000256" key="4">
    <source>
        <dbReference type="ARBA" id="ARBA00023136"/>
    </source>
</evidence>
<dbReference type="Proteomes" id="UP000316360">
    <property type="component" value="Unassembled WGS sequence"/>
</dbReference>
<dbReference type="PANTHER" id="PTHR43021:SF2">
    <property type="entry name" value="CATION_H+ EXCHANGER DOMAIN-CONTAINING PROTEIN"/>
    <property type="match status" value="1"/>
</dbReference>
<evidence type="ECO:0000256" key="3">
    <source>
        <dbReference type="ARBA" id="ARBA00022989"/>
    </source>
</evidence>
<reference evidence="7 8" key="1">
    <citation type="submission" date="2019-03" db="EMBL/GenBank/DDBJ databases">
        <title>Metabolic potential of uncultured bacteria and archaea associated with petroleum seepage in deep-sea sediments.</title>
        <authorList>
            <person name="Dong X."/>
            <person name="Hubert C."/>
        </authorList>
    </citation>
    <scope>NUCLEOTIDE SEQUENCE [LARGE SCALE GENOMIC DNA]</scope>
    <source>
        <strain evidence="7">E44_bin7</strain>
    </source>
</reference>